<sequence length="78" mass="9120">MQRRLSVWRVPIMALTQPDTMPQITFNGTLRERLGELHGRGYQTEAGSIEAYLERVERIVLSLMAREELEVQYTLEQL</sequence>
<accession>A0AAV7LJU3</accession>
<organism evidence="1 2">
    <name type="scientific">Pleurodeles waltl</name>
    <name type="common">Iberian ribbed newt</name>
    <dbReference type="NCBI Taxonomy" id="8319"/>
    <lineage>
        <taxon>Eukaryota</taxon>
        <taxon>Metazoa</taxon>
        <taxon>Chordata</taxon>
        <taxon>Craniata</taxon>
        <taxon>Vertebrata</taxon>
        <taxon>Euteleostomi</taxon>
        <taxon>Amphibia</taxon>
        <taxon>Batrachia</taxon>
        <taxon>Caudata</taxon>
        <taxon>Salamandroidea</taxon>
        <taxon>Salamandridae</taxon>
        <taxon>Pleurodelinae</taxon>
        <taxon>Pleurodeles</taxon>
    </lineage>
</organism>
<name>A0AAV7LJU3_PLEWA</name>
<proteinExistence type="predicted"/>
<evidence type="ECO:0000313" key="1">
    <source>
        <dbReference type="EMBL" id="KAJ1091827.1"/>
    </source>
</evidence>
<reference evidence="1" key="1">
    <citation type="journal article" date="2022" name="bioRxiv">
        <title>Sequencing and chromosome-scale assembly of the giantPleurodeles waltlgenome.</title>
        <authorList>
            <person name="Brown T."/>
            <person name="Elewa A."/>
            <person name="Iarovenko S."/>
            <person name="Subramanian E."/>
            <person name="Araus A.J."/>
            <person name="Petzold A."/>
            <person name="Susuki M."/>
            <person name="Suzuki K.-i.T."/>
            <person name="Hayashi T."/>
            <person name="Toyoda A."/>
            <person name="Oliveira C."/>
            <person name="Osipova E."/>
            <person name="Leigh N.D."/>
            <person name="Simon A."/>
            <person name="Yun M.H."/>
        </authorList>
    </citation>
    <scope>NUCLEOTIDE SEQUENCE</scope>
    <source>
        <strain evidence="1">20211129_DDA</strain>
        <tissue evidence="1">Liver</tissue>
    </source>
</reference>
<dbReference type="AlphaFoldDB" id="A0AAV7LJU3"/>
<gene>
    <name evidence="1" type="ORF">NDU88_004942</name>
</gene>
<evidence type="ECO:0000313" key="2">
    <source>
        <dbReference type="Proteomes" id="UP001066276"/>
    </source>
</evidence>
<dbReference type="Proteomes" id="UP001066276">
    <property type="component" value="Chromosome 11"/>
</dbReference>
<keyword evidence="2" id="KW-1185">Reference proteome</keyword>
<evidence type="ECO:0008006" key="3">
    <source>
        <dbReference type="Google" id="ProtNLM"/>
    </source>
</evidence>
<dbReference type="EMBL" id="JANPWB010000015">
    <property type="protein sequence ID" value="KAJ1091827.1"/>
    <property type="molecule type" value="Genomic_DNA"/>
</dbReference>
<protein>
    <recommendedName>
        <fullName evidence="3">DivIVA domain-containing protein</fullName>
    </recommendedName>
</protein>
<comment type="caution">
    <text evidence="1">The sequence shown here is derived from an EMBL/GenBank/DDBJ whole genome shotgun (WGS) entry which is preliminary data.</text>
</comment>